<name>A0ABD0Z2G5_9HEMI</name>
<dbReference type="SUPFAM" id="SSF48065">
    <property type="entry name" value="DBL homology domain (DH-domain)"/>
    <property type="match status" value="1"/>
</dbReference>
<dbReference type="Gene3D" id="1.20.900.10">
    <property type="entry name" value="Dbl homology (DH) domain"/>
    <property type="match status" value="1"/>
</dbReference>
<dbReference type="PANTHER" id="PTHR12877:SF15">
    <property type="entry name" value="RHO GUANINE NUCLEOTIDE EXCHANGE FACTOR 17"/>
    <property type="match status" value="1"/>
</dbReference>
<dbReference type="InterPro" id="IPR015943">
    <property type="entry name" value="WD40/YVTN_repeat-like_dom_sf"/>
</dbReference>
<dbReference type="SMART" id="SM00325">
    <property type="entry name" value="RhoGEF"/>
    <property type="match status" value="1"/>
</dbReference>
<sequence length="812" mass="89358">QKYLQPLKSSENAGLIDAGLVDEIFYQVPSILAHHEVFLEELRKRLENWDINQRVGDLILETFTKQSVIDTYTAFINNWKNAKDAVKTASQSKPAFARFLESMARENKGKLDLDSLLIMPVQRIPRYELLIQALLKHTDPCHIDVSSLLEAQHAVHNLAISMNLGQHKALNPRGSNYQELIQLESLIEGLAGLCSPDRTFLSHDQVVITTSQGRKDRALFLFSDLLVITSIKRRSGTIRKPSQNCPGSIVNTLEANKYKLLMKIPLDDLEIVKDDNVRRMLKEMEQLTADVATLSQMAELVATLHCPHTQLEESVREMLAALNKQLTERHAADSQLSYLELMINTQNGIENIAVIFSKPEKRTCWEEIFSEAKQRLALSGEKRITPELVSAVPIRKTRAGLQFTCAAPTCGPGARDVWVCNSDGYVGQVCVLSLHPEPTVTSCNGVCNARILCISPVPGDFSPSGNESSQTGCNCNSGISISVEDTDKGPSNIQLDSSSSSDEEEKEEDVENCISDNDCIAGTMWLGTEDGCVHVYNSTDNIRTKKNKIKIQHGAPVHTIIYLENRVFISLANGDITVYVREQNGAWNTSDAVTLSVGSAAMPVTKMVPISGRLWCSCHTTIKILNTSTLLVEHSFVASGESGRSVTCIAASGLSVWVSLHNSATVRLFHATTYEWLAEVNVAPAVTKMLACCDDIIRQHKAACLRVTSLLACKDLLWVGTSAGVILTMPLPQVLPTTSKITSALNVTGVPHGHTGHVRFLTTVESNPTLSNEHRRHSGYHGGDGYEDFRSASVSEIAGREDSTNHLLLWQV</sequence>
<gene>
    <name evidence="5" type="ORF">AAG570_011311</name>
</gene>
<accession>A0ABD0Z2G5</accession>
<dbReference type="AlphaFoldDB" id="A0ABD0Z2G5"/>
<keyword evidence="1" id="KW-0597">Phosphoprotein</keyword>
<dbReference type="PROSITE" id="PS50010">
    <property type="entry name" value="DH_2"/>
    <property type="match status" value="1"/>
</dbReference>
<evidence type="ECO:0000256" key="3">
    <source>
        <dbReference type="SAM" id="MobiDB-lite"/>
    </source>
</evidence>
<dbReference type="GO" id="GO:0005085">
    <property type="term" value="F:guanyl-nucleotide exchange factor activity"/>
    <property type="evidence" value="ECO:0007669"/>
    <property type="project" value="UniProtKB-KW"/>
</dbReference>
<dbReference type="Pfam" id="PF19056">
    <property type="entry name" value="WD40_2"/>
    <property type="match status" value="1"/>
</dbReference>
<evidence type="ECO:0000313" key="6">
    <source>
        <dbReference type="Proteomes" id="UP001558652"/>
    </source>
</evidence>
<dbReference type="SUPFAM" id="SSF50978">
    <property type="entry name" value="WD40 repeat-like"/>
    <property type="match status" value="1"/>
</dbReference>
<dbReference type="GO" id="GO:0051496">
    <property type="term" value="P:positive regulation of stress fiber assembly"/>
    <property type="evidence" value="ECO:0007669"/>
    <property type="project" value="UniProtKB-ARBA"/>
</dbReference>
<evidence type="ECO:0000259" key="4">
    <source>
        <dbReference type="PROSITE" id="PS50010"/>
    </source>
</evidence>
<dbReference type="InterPro" id="IPR039919">
    <property type="entry name" value="ARHGEF10/ARHGEF17"/>
</dbReference>
<dbReference type="InterPro" id="IPR036322">
    <property type="entry name" value="WD40_repeat_dom_sf"/>
</dbReference>
<dbReference type="FunFam" id="1.20.900.10:FF:000003">
    <property type="entry name" value="Rho guanine nucleotide exchange factor 10 like"/>
    <property type="match status" value="1"/>
</dbReference>
<evidence type="ECO:0000256" key="1">
    <source>
        <dbReference type="ARBA" id="ARBA00022553"/>
    </source>
</evidence>
<dbReference type="Pfam" id="PF00621">
    <property type="entry name" value="RhoGEF"/>
    <property type="match status" value="1"/>
</dbReference>
<organism evidence="5 6">
    <name type="scientific">Ranatra chinensis</name>
    <dbReference type="NCBI Taxonomy" id="642074"/>
    <lineage>
        <taxon>Eukaryota</taxon>
        <taxon>Metazoa</taxon>
        <taxon>Ecdysozoa</taxon>
        <taxon>Arthropoda</taxon>
        <taxon>Hexapoda</taxon>
        <taxon>Insecta</taxon>
        <taxon>Pterygota</taxon>
        <taxon>Neoptera</taxon>
        <taxon>Paraneoptera</taxon>
        <taxon>Hemiptera</taxon>
        <taxon>Heteroptera</taxon>
        <taxon>Panheteroptera</taxon>
        <taxon>Nepomorpha</taxon>
        <taxon>Nepidae</taxon>
        <taxon>Ranatrinae</taxon>
        <taxon>Ranatra</taxon>
    </lineage>
</organism>
<dbReference type="InterPro" id="IPR000219">
    <property type="entry name" value="DH_dom"/>
</dbReference>
<reference evidence="5 6" key="1">
    <citation type="submission" date="2024-07" db="EMBL/GenBank/DDBJ databases">
        <title>Chromosome-level genome assembly of the water stick insect Ranatra chinensis (Heteroptera: Nepidae).</title>
        <authorList>
            <person name="Liu X."/>
        </authorList>
    </citation>
    <scope>NUCLEOTIDE SEQUENCE [LARGE SCALE GENOMIC DNA]</scope>
    <source>
        <strain evidence="5">Cailab_2021Rc</strain>
        <tissue evidence="5">Muscle</tissue>
    </source>
</reference>
<evidence type="ECO:0000256" key="2">
    <source>
        <dbReference type="ARBA" id="ARBA00022658"/>
    </source>
</evidence>
<dbReference type="CDD" id="cd00160">
    <property type="entry name" value="RhoGEF"/>
    <property type="match status" value="1"/>
</dbReference>
<dbReference type="PANTHER" id="PTHR12877">
    <property type="entry name" value="RHO GUANINE NUCLEOTIDE EXCHANGE FACTOR"/>
    <property type="match status" value="1"/>
</dbReference>
<dbReference type="Proteomes" id="UP001558652">
    <property type="component" value="Unassembled WGS sequence"/>
</dbReference>
<feature type="domain" description="DH" evidence="4">
    <location>
        <begin position="1"/>
        <end position="165"/>
    </location>
</feature>
<dbReference type="GO" id="GO:0005737">
    <property type="term" value="C:cytoplasm"/>
    <property type="evidence" value="ECO:0007669"/>
    <property type="project" value="UniProtKB-ARBA"/>
</dbReference>
<dbReference type="Gene3D" id="2.30.29.30">
    <property type="entry name" value="Pleckstrin-homology domain (PH domain)/Phosphotyrosine-binding domain (PTB)"/>
    <property type="match status" value="1"/>
</dbReference>
<dbReference type="SUPFAM" id="SSF50729">
    <property type="entry name" value="PH domain-like"/>
    <property type="match status" value="1"/>
</dbReference>
<proteinExistence type="predicted"/>
<protein>
    <recommendedName>
        <fullName evidence="4">DH domain-containing protein</fullName>
    </recommendedName>
</protein>
<feature type="non-terminal residue" evidence="5">
    <location>
        <position position="1"/>
    </location>
</feature>
<feature type="region of interest" description="Disordered" evidence="3">
    <location>
        <begin position="484"/>
        <end position="508"/>
    </location>
</feature>
<dbReference type="InterPro" id="IPR035899">
    <property type="entry name" value="DBL_dom_sf"/>
</dbReference>
<dbReference type="InterPro" id="IPR011993">
    <property type="entry name" value="PH-like_dom_sf"/>
</dbReference>
<keyword evidence="2" id="KW-0344">Guanine-nucleotide releasing factor</keyword>
<dbReference type="Gene3D" id="2.130.10.10">
    <property type="entry name" value="YVTN repeat-like/Quinoprotein amine dehydrogenase"/>
    <property type="match status" value="1"/>
</dbReference>
<dbReference type="EMBL" id="JBFDAA010000006">
    <property type="protein sequence ID" value="KAL1131698.1"/>
    <property type="molecule type" value="Genomic_DNA"/>
</dbReference>
<keyword evidence="6" id="KW-1185">Reference proteome</keyword>
<dbReference type="Pfam" id="PF19057">
    <property type="entry name" value="PH_19"/>
    <property type="match status" value="1"/>
</dbReference>
<comment type="caution">
    <text evidence="5">The sequence shown here is derived from an EMBL/GenBank/DDBJ whole genome shotgun (WGS) entry which is preliminary data.</text>
</comment>
<evidence type="ECO:0000313" key="5">
    <source>
        <dbReference type="EMBL" id="KAL1131698.1"/>
    </source>
</evidence>